<evidence type="ECO:0000313" key="2">
    <source>
        <dbReference type="EMBL" id="CAK9166524.1"/>
    </source>
</evidence>
<accession>A0ABC8TB16</accession>
<gene>
    <name evidence="2" type="ORF">ILEXP_LOCUS35744</name>
</gene>
<reference evidence="2 3" key="1">
    <citation type="submission" date="2024-02" db="EMBL/GenBank/DDBJ databases">
        <authorList>
            <person name="Vignale AGUSTIN F."/>
            <person name="Sosa J E."/>
            <person name="Modenutti C."/>
        </authorList>
    </citation>
    <scope>NUCLEOTIDE SEQUENCE [LARGE SCALE GENOMIC DNA]</scope>
</reference>
<sequence>MEESIRTLKENSDRQAADMKSLTDRHVADKKDLNQLVTAINIRYEQLVTHLLPINEQGQEETSRVSETPLRGQQSSVQEAIQTRYARLDFPPFRWYKLKQKILDYKGYWLGLI</sequence>
<keyword evidence="3" id="KW-1185">Reference proteome</keyword>
<organism evidence="2 3">
    <name type="scientific">Ilex paraguariensis</name>
    <name type="common">yerba mate</name>
    <dbReference type="NCBI Taxonomy" id="185542"/>
    <lineage>
        <taxon>Eukaryota</taxon>
        <taxon>Viridiplantae</taxon>
        <taxon>Streptophyta</taxon>
        <taxon>Embryophyta</taxon>
        <taxon>Tracheophyta</taxon>
        <taxon>Spermatophyta</taxon>
        <taxon>Magnoliopsida</taxon>
        <taxon>eudicotyledons</taxon>
        <taxon>Gunneridae</taxon>
        <taxon>Pentapetalae</taxon>
        <taxon>asterids</taxon>
        <taxon>campanulids</taxon>
        <taxon>Aquifoliales</taxon>
        <taxon>Aquifoliaceae</taxon>
        <taxon>Ilex</taxon>
    </lineage>
</organism>
<feature type="region of interest" description="Disordered" evidence="1">
    <location>
        <begin position="1"/>
        <end position="20"/>
    </location>
</feature>
<evidence type="ECO:0000313" key="3">
    <source>
        <dbReference type="Proteomes" id="UP001642360"/>
    </source>
</evidence>
<dbReference type="EMBL" id="CAUOFW020004614">
    <property type="protein sequence ID" value="CAK9166524.1"/>
    <property type="molecule type" value="Genomic_DNA"/>
</dbReference>
<comment type="caution">
    <text evidence="2">The sequence shown here is derived from an EMBL/GenBank/DDBJ whole genome shotgun (WGS) entry which is preliminary data.</text>
</comment>
<proteinExistence type="predicted"/>
<name>A0ABC8TB16_9AQUA</name>
<evidence type="ECO:0000256" key="1">
    <source>
        <dbReference type="SAM" id="MobiDB-lite"/>
    </source>
</evidence>
<feature type="region of interest" description="Disordered" evidence="1">
    <location>
        <begin position="57"/>
        <end position="76"/>
    </location>
</feature>
<dbReference type="Proteomes" id="UP001642360">
    <property type="component" value="Unassembled WGS sequence"/>
</dbReference>
<dbReference type="AlphaFoldDB" id="A0ABC8TB16"/>
<protein>
    <submittedName>
        <fullName evidence="2">Uncharacterized protein</fullName>
    </submittedName>
</protein>